<dbReference type="AlphaFoldDB" id="A0A423KG33"/>
<dbReference type="Proteomes" id="UP000283627">
    <property type="component" value="Unassembled WGS sequence"/>
</dbReference>
<name>A0A423KG33_9PSED</name>
<evidence type="ECO:0000313" key="2">
    <source>
        <dbReference type="EMBL" id="RON51767.1"/>
    </source>
</evidence>
<accession>A0A423KG33</accession>
<sequence length="535" mass="59201">MGWAMAVVMDALYDQDLKSTLEVWQQSAGRRVIMAYDPDGWRFAVILVEADSNEPIEAITGDLGALSKELLFAWISAPRASVLAHLELLESAVQPIVSMDVTAFAQGALESSPVRATKTALRKFVRTRESLLVDVKRPNLPEPVVNWVYARSGGICEFEGCDKELFKDSRDHYGYYGYLAHIVAAKPKGPRGDDKLSISLAIAPANIMLCCDVHHRLIDKVEPDSYPRERLDAMVATRISWRANQAKTLSYPIVHALAFIGDIAGRATGFSQHDARKALFEGQLMPAGERVAEYLLRDSQGGNDVDDPGYWAAFIRTFQTQIRLIYETVRGHGAFGTQAEQLAIFPLGNMPAMLLGGWLISEARKIELFSFRRSAGTWVRPQELNPLVTFTWSKPAEKIAVGAKVLITLEITAEVTDAALNEELLSMPRIRITPSVQGVDVVAPAQAMERYRAACQEAWAYVVDDLKASEVSICAIASAAAVFAFGMKLQSRLHPPIHMYQMARQKPPFLAFSLDRHRIIGPHEPPNNVLVLDAC</sequence>
<feature type="domain" description="SMODS-associated and fused to various effectors" evidence="1">
    <location>
        <begin position="336"/>
        <end position="509"/>
    </location>
</feature>
<evidence type="ECO:0000259" key="1">
    <source>
        <dbReference type="Pfam" id="PF18145"/>
    </source>
</evidence>
<organism evidence="2 3">
    <name type="scientific">Pseudomonas frederiksbergensis</name>
    <dbReference type="NCBI Taxonomy" id="104087"/>
    <lineage>
        <taxon>Bacteria</taxon>
        <taxon>Pseudomonadati</taxon>
        <taxon>Pseudomonadota</taxon>
        <taxon>Gammaproteobacteria</taxon>
        <taxon>Pseudomonadales</taxon>
        <taxon>Pseudomonadaceae</taxon>
        <taxon>Pseudomonas</taxon>
    </lineage>
</organism>
<proteinExistence type="predicted"/>
<dbReference type="Pfam" id="PF18145">
    <property type="entry name" value="SAVED"/>
    <property type="match status" value="1"/>
</dbReference>
<dbReference type="EMBL" id="MOBP01000012">
    <property type="protein sequence ID" value="RON51767.1"/>
    <property type="molecule type" value="Genomic_DNA"/>
</dbReference>
<dbReference type="InterPro" id="IPR040836">
    <property type="entry name" value="SAVED"/>
</dbReference>
<dbReference type="OrthoDB" id="9052589at2"/>
<protein>
    <recommendedName>
        <fullName evidence="1">SMODS-associated and fused to various effectors domain-containing protein</fullName>
    </recommendedName>
</protein>
<gene>
    <name evidence="2" type="ORF">BK665_18020</name>
</gene>
<dbReference type="NCBIfam" id="NF033611">
    <property type="entry name" value="SAVED"/>
    <property type="match status" value="1"/>
</dbReference>
<reference evidence="2 3" key="1">
    <citation type="submission" date="2016-10" db="EMBL/GenBank/DDBJ databases">
        <title>Comparative genome analysis of multiple Pseudomonas spp. focuses on biocontrol and plant growth promoting traits.</title>
        <authorList>
            <person name="Tao X.-Y."/>
            <person name="Taylor C.G."/>
        </authorList>
    </citation>
    <scope>NUCLEOTIDE SEQUENCE [LARGE SCALE GENOMIC DNA]</scope>
    <source>
        <strain evidence="2 3">39A2</strain>
    </source>
</reference>
<comment type="caution">
    <text evidence="2">The sequence shown here is derived from an EMBL/GenBank/DDBJ whole genome shotgun (WGS) entry which is preliminary data.</text>
</comment>
<evidence type="ECO:0000313" key="3">
    <source>
        <dbReference type="Proteomes" id="UP000283627"/>
    </source>
</evidence>